<protein>
    <submittedName>
        <fullName evidence="1">Uncharacterized protein</fullName>
    </submittedName>
</protein>
<evidence type="ECO:0000313" key="2">
    <source>
        <dbReference type="Proteomes" id="UP000018958"/>
    </source>
</evidence>
<comment type="caution">
    <text evidence="1">The sequence shown here is derived from an EMBL/GenBank/DDBJ whole genome shotgun (WGS) entry which is preliminary data.</text>
</comment>
<gene>
    <name evidence="1" type="ORF">F441_06428</name>
</gene>
<accession>W2XAD4</accession>
<evidence type="ECO:0000313" key="1">
    <source>
        <dbReference type="EMBL" id="ETP19681.1"/>
    </source>
</evidence>
<dbReference type="Proteomes" id="UP000018958">
    <property type="component" value="Unassembled WGS sequence"/>
</dbReference>
<proteinExistence type="predicted"/>
<sequence>MLNVYRKFAGETKAYLLTTPIGYEVAFHAPPKVEQRGLIRATVYIQKHVEKVFPHVDLPIPFELPDNSPMRCTLGVTLGLDFHVFPEEHAVHCPAKGKRVDLVCPWALRKHLDTLKAFGVATASENCSIRVETQVDRSSVVNKIEVTSLVNFVKFRFLADQFQLG</sequence>
<dbReference type="EMBL" id="ANIX01001312">
    <property type="protein sequence ID" value="ETP19681.1"/>
    <property type="molecule type" value="Genomic_DNA"/>
</dbReference>
<dbReference type="AlphaFoldDB" id="W2XAD4"/>
<organism evidence="1 2">
    <name type="scientific">Phytophthora nicotianae CJ01A1</name>
    <dbReference type="NCBI Taxonomy" id="1317063"/>
    <lineage>
        <taxon>Eukaryota</taxon>
        <taxon>Sar</taxon>
        <taxon>Stramenopiles</taxon>
        <taxon>Oomycota</taxon>
        <taxon>Peronosporomycetes</taxon>
        <taxon>Peronosporales</taxon>
        <taxon>Peronosporaceae</taxon>
        <taxon>Phytophthora</taxon>
    </lineage>
</organism>
<reference evidence="1 2" key="1">
    <citation type="submission" date="2013-11" db="EMBL/GenBank/DDBJ databases">
        <title>The Genome Sequence of Phytophthora parasitica CJ01A1.</title>
        <authorList>
            <consortium name="The Broad Institute Genomics Platform"/>
            <person name="Russ C."/>
            <person name="Tyler B."/>
            <person name="Panabieres F."/>
            <person name="Shan W."/>
            <person name="Tripathy S."/>
            <person name="Grunwald N."/>
            <person name="Machado M."/>
            <person name="Johnson C.S."/>
            <person name="Walker B."/>
            <person name="Young S.K."/>
            <person name="Zeng Q."/>
            <person name="Gargeya S."/>
            <person name="Fitzgerald M."/>
            <person name="Haas B."/>
            <person name="Abouelleil A."/>
            <person name="Allen A.W."/>
            <person name="Alvarado L."/>
            <person name="Arachchi H.M."/>
            <person name="Berlin A.M."/>
            <person name="Chapman S.B."/>
            <person name="Gainer-Dewar J."/>
            <person name="Goldberg J."/>
            <person name="Griggs A."/>
            <person name="Gujja S."/>
            <person name="Hansen M."/>
            <person name="Howarth C."/>
            <person name="Imamovic A."/>
            <person name="Ireland A."/>
            <person name="Larimer J."/>
            <person name="McCowan C."/>
            <person name="Murphy C."/>
            <person name="Pearson M."/>
            <person name="Poon T.W."/>
            <person name="Priest M."/>
            <person name="Roberts A."/>
            <person name="Saif S."/>
            <person name="Shea T."/>
            <person name="Sisk P."/>
            <person name="Sykes S."/>
            <person name="Wortman J."/>
            <person name="Nusbaum C."/>
            <person name="Birren B."/>
        </authorList>
    </citation>
    <scope>NUCLEOTIDE SEQUENCE [LARGE SCALE GENOMIC DNA]</scope>
    <source>
        <strain evidence="1 2">CJ01A1</strain>
    </source>
</reference>
<name>W2XAD4_PHYNI</name>